<keyword evidence="2 5" id="KW-0812">Transmembrane</keyword>
<evidence type="ECO:0000256" key="5">
    <source>
        <dbReference type="SAM" id="Phobius"/>
    </source>
</evidence>
<dbReference type="Proteomes" id="UP000298061">
    <property type="component" value="Unassembled WGS sequence"/>
</dbReference>
<evidence type="ECO:0000313" key="8">
    <source>
        <dbReference type="Proteomes" id="UP000298061"/>
    </source>
</evidence>
<feature type="transmembrane region" description="Helical" evidence="5">
    <location>
        <begin position="64"/>
        <end position="80"/>
    </location>
</feature>
<feature type="transmembrane region" description="Helical" evidence="5">
    <location>
        <begin position="399"/>
        <end position="420"/>
    </location>
</feature>
<keyword evidence="4 5" id="KW-0472">Membrane</keyword>
<feature type="chain" id="PRO_5021443818" description="Major facilitator superfamily (MFS) profile domain-containing protein" evidence="6">
    <location>
        <begin position="25"/>
        <end position="428"/>
    </location>
</feature>
<keyword evidence="3 5" id="KW-1133">Transmembrane helix</keyword>
<reference evidence="7 8" key="1">
    <citation type="submission" date="2019-02" db="EMBL/GenBank/DDBJ databases">
        <title>Genome sequencing of the rare red list fungi Hericium alpestre (H. flagellum).</title>
        <authorList>
            <person name="Buettner E."/>
            <person name="Kellner H."/>
        </authorList>
    </citation>
    <scope>NUCLEOTIDE SEQUENCE [LARGE SCALE GENOMIC DNA]</scope>
    <source>
        <strain evidence="7 8">DSM 108284</strain>
    </source>
</reference>
<proteinExistence type="predicted"/>
<organism evidence="7 8">
    <name type="scientific">Hericium alpestre</name>
    <dbReference type="NCBI Taxonomy" id="135208"/>
    <lineage>
        <taxon>Eukaryota</taxon>
        <taxon>Fungi</taxon>
        <taxon>Dikarya</taxon>
        <taxon>Basidiomycota</taxon>
        <taxon>Agaricomycotina</taxon>
        <taxon>Agaricomycetes</taxon>
        <taxon>Russulales</taxon>
        <taxon>Hericiaceae</taxon>
        <taxon>Hericium</taxon>
    </lineage>
</organism>
<evidence type="ECO:0000256" key="6">
    <source>
        <dbReference type="SAM" id="SignalP"/>
    </source>
</evidence>
<keyword evidence="8" id="KW-1185">Reference proteome</keyword>
<gene>
    <name evidence="7" type="ORF">EWM64_g4763</name>
</gene>
<dbReference type="GO" id="GO:0022857">
    <property type="term" value="F:transmembrane transporter activity"/>
    <property type="evidence" value="ECO:0007669"/>
    <property type="project" value="InterPro"/>
</dbReference>
<protein>
    <recommendedName>
        <fullName evidence="9">Major facilitator superfamily (MFS) profile domain-containing protein</fullName>
    </recommendedName>
</protein>
<feature type="transmembrane region" description="Helical" evidence="5">
    <location>
        <begin position="86"/>
        <end position="104"/>
    </location>
</feature>
<feature type="transmembrane region" description="Helical" evidence="5">
    <location>
        <begin position="339"/>
        <end position="359"/>
    </location>
</feature>
<dbReference type="AlphaFoldDB" id="A0A4Z0A0M6"/>
<dbReference type="Pfam" id="PF07690">
    <property type="entry name" value="MFS_1"/>
    <property type="match status" value="1"/>
</dbReference>
<dbReference type="PANTHER" id="PTHR23510">
    <property type="entry name" value="INNER MEMBRANE TRANSPORT PROTEIN YAJR"/>
    <property type="match status" value="1"/>
</dbReference>
<feature type="transmembrane region" description="Helical" evidence="5">
    <location>
        <begin position="237"/>
        <end position="257"/>
    </location>
</feature>
<dbReference type="InterPro" id="IPR051068">
    <property type="entry name" value="MFS_Domain-Containing_Protein"/>
</dbReference>
<feature type="signal peptide" evidence="6">
    <location>
        <begin position="1"/>
        <end position="24"/>
    </location>
</feature>
<comment type="subcellular location">
    <subcellularLocation>
        <location evidence="1">Membrane</location>
        <topology evidence="1">Multi-pass membrane protein</topology>
    </subcellularLocation>
</comment>
<evidence type="ECO:0000256" key="1">
    <source>
        <dbReference type="ARBA" id="ARBA00004141"/>
    </source>
</evidence>
<evidence type="ECO:0000256" key="2">
    <source>
        <dbReference type="ARBA" id="ARBA00022692"/>
    </source>
</evidence>
<feature type="transmembrane region" description="Helical" evidence="5">
    <location>
        <begin position="125"/>
        <end position="144"/>
    </location>
</feature>
<evidence type="ECO:0000313" key="7">
    <source>
        <dbReference type="EMBL" id="TFY79248.1"/>
    </source>
</evidence>
<accession>A0A4Z0A0M6</accession>
<dbReference type="InterPro" id="IPR011701">
    <property type="entry name" value="MFS"/>
</dbReference>
<feature type="transmembrane region" description="Helical" evidence="5">
    <location>
        <begin position="308"/>
        <end position="327"/>
    </location>
</feature>
<comment type="caution">
    <text evidence="7">The sequence shown here is derived from an EMBL/GenBank/DDBJ whole genome shotgun (WGS) entry which is preliminary data.</text>
</comment>
<dbReference type="InterPro" id="IPR036259">
    <property type="entry name" value="MFS_trans_sf"/>
</dbReference>
<evidence type="ECO:0000256" key="3">
    <source>
        <dbReference type="ARBA" id="ARBA00022989"/>
    </source>
</evidence>
<sequence length="428" mass="46352">MVLLSNVLLQISFFIIVSSSSAYAEHLGGSATFSGLVIGIPTAFSGLSLIPLMHLDQGKYKPPLHFACASTILGSVLYALAYRTNFLYLILIGRIVQGLGFTFWMYSKRYCSDPRIVGIRRRTTLAGWLVLGQGIGMSLGPFAGGLLTKIGFHNAIFNGYTSPGWIMAGAWVAFWIASGVFFEDVPDSKPADATPAIELIEVQKDVEDVPKELSTSAEASREESSGPGRVRINARQWGVIACMCWFAMTCFFVLGAWESNIPVFGAAEHALHWSPFASGNFIALGGIATFPFLLFNLFFARRMQDRQILALGSSLGLVGLLIAIAVLKTQSVNYGSFFVSWFLVALGFNLASTCTLSLLSKQLPDSWNGKTSLAIQYSNYTGRVTGAVWGGSGVKLGMLNYVGLEIAYIGVGALMFTTLWRELKAKTG</sequence>
<evidence type="ECO:0008006" key="9">
    <source>
        <dbReference type="Google" id="ProtNLM"/>
    </source>
</evidence>
<dbReference type="STRING" id="135208.A0A4Z0A0M6"/>
<feature type="transmembrane region" description="Helical" evidence="5">
    <location>
        <begin position="164"/>
        <end position="182"/>
    </location>
</feature>
<dbReference type="GO" id="GO:0016020">
    <property type="term" value="C:membrane"/>
    <property type="evidence" value="ECO:0007669"/>
    <property type="project" value="UniProtKB-SubCell"/>
</dbReference>
<dbReference type="PANTHER" id="PTHR23510:SF64">
    <property type="entry name" value="INNER MEMBRANE TRANSPORT PROTEIN YAJR"/>
    <property type="match status" value="1"/>
</dbReference>
<keyword evidence="6" id="KW-0732">Signal</keyword>
<dbReference type="SUPFAM" id="SSF103473">
    <property type="entry name" value="MFS general substrate transporter"/>
    <property type="match status" value="1"/>
</dbReference>
<feature type="transmembrane region" description="Helical" evidence="5">
    <location>
        <begin position="277"/>
        <end position="299"/>
    </location>
</feature>
<feature type="transmembrane region" description="Helical" evidence="5">
    <location>
        <begin position="34"/>
        <end position="52"/>
    </location>
</feature>
<dbReference type="Gene3D" id="1.20.1250.20">
    <property type="entry name" value="MFS general substrate transporter like domains"/>
    <property type="match status" value="1"/>
</dbReference>
<evidence type="ECO:0000256" key="4">
    <source>
        <dbReference type="ARBA" id="ARBA00023136"/>
    </source>
</evidence>
<dbReference type="OrthoDB" id="2015447at2759"/>
<name>A0A4Z0A0M6_9AGAM</name>
<dbReference type="EMBL" id="SFCI01000533">
    <property type="protein sequence ID" value="TFY79248.1"/>
    <property type="molecule type" value="Genomic_DNA"/>
</dbReference>